<keyword evidence="4" id="KW-0812">Transmembrane</keyword>
<dbReference type="CDD" id="cd19969">
    <property type="entry name" value="PBP1_ABC_sugar_binding-like"/>
    <property type="match status" value="1"/>
</dbReference>
<protein>
    <submittedName>
        <fullName evidence="6">Substrate-binding domain-containing protein</fullName>
    </submittedName>
</protein>
<dbReference type="GO" id="GO:0030313">
    <property type="term" value="C:cell envelope"/>
    <property type="evidence" value="ECO:0007669"/>
    <property type="project" value="UniProtKB-SubCell"/>
</dbReference>
<keyword evidence="7" id="KW-1185">Reference proteome</keyword>
<evidence type="ECO:0000313" key="6">
    <source>
        <dbReference type="EMBL" id="MZQ86266.1"/>
    </source>
</evidence>
<proteinExistence type="inferred from homology"/>
<dbReference type="PANTHER" id="PTHR46847">
    <property type="entry name" value="D-ALLOSE-BINDING PERIPLASMIC PROTEIN-RELATED"/>
    <property type="match status" value="1"/>
</dbReference>
<evidence type="ECO:0000259" key="5">
    <source>
        <dbReference type="Pfam" id="PF13407"/>
    </source>
</evidence>
<evidence type="ECO:0000313" key="7">
    <source>
        <dbReference type="Proteomes" id="UP000481087"/>
    </source>
</evidence>
<feature type="domain" description="Periplasmic binding protein" evidence="5">
    <location>
        <begin position="48"/>
        <end position="298"/>
    </location>
</feature>
<feature type="transmembrane region" description="Helical" evidence="4">
    <location>
        <begin position="7"/>
        <end position="24"/>
    </location>
</feature>
<keyword evidence="3" id="KW-0732">Signal</keyword>
<comment type="subcellular location">
    <subcellularLocation>
        <location evidence="1">Cell envelope</location>
    </subcellularLocation>
</comment>
<dbReference type="EMBL" id="WTUZ01000039">
    <property type="protein sequence ID" value="MZQ86266.1"/>
    <property type="molecule type" value="Genomic_DNA"/>
</dbReference>
<evidence type="ECO:0000256" key="3">
    <source>
        <dbReference type="ARBA" id="ARBA00022729"/>
    </source>
</evidence>
<dbReference type="AlphaFoldDB" id="A0A6L8V9H3"/>
<evidence type="ECO:0000256" key="2">
    <source>
        <dbReference type="ARBA" id="ARBA00007639"/>
    </source>
</evidence>
<accession>A0A6L8V9H3</accession>
<evidence type="ECO:0000256" key="1">
    <source>
        <dbReference type="ARBA" id="ARBA00004196"/>
    </source>
</evidence>
<evidence type="ECO:0000256" key="4">
    <source>
        <dbReference type="SAM" id="Phobius"/>
    </source>
</evidence>
<keyword evidence="4" id="KW-0472">Membrane</keyword>
<dbReference type="PANTHER" id="PTHR46847:SF1">
    <property type="entry name" value="D-ALLOSE-BINDING PERIPLASMIC PROTEIN-RELATED"/>
    <property type="match status" value="1"/>
</dbReference>
<dbReference type="InterPro" id="IPR025997">
    <property type="entry name" value="SBP_2_dom"/>
</dbReference>
<dbReference type="GO" id="GO:0030246">
    <property type="term" value="F:carbohydrate binding"/>
    <property type="evidence" value="ECO:0007669"/>
    <property type="project" value="UniProtKB-ARBA"/>
</dbReference>
<dbReference type="Proteomes" id="UP000481087">
    <property type="component" value="Unassembled WGS sequence"/>
</dbReference>
<dbReference type="Pfam" id="PF13407">
    <property type="entry name" value="Peripla_BP_4"/>
    <property type="match status" value="1"/>
</dbReference>
<dbReference type="RefSeq" id="WP_161410686.1">
    <property type="nucleotide sequence ID" value="NZ_WTUZ01000039.1"/>
</dbReference>
<dbReference type="SUPFAM" id="SSF53822">
    <property type="entry name" value="Periplasmic binding protein-like I"/>
    <property type="match status" value="1"/>
</dbReference>
<reference evidence="6 7" key="1">
    <citation type="submission" date="2019-12" db="EMBL/GenBank/DDBJ databases">
        <title>Paenibacillus sp. nov. sp. isolated from soil.</title>
        <authorList>
            <person name="Kim J."/>
            <person name="Jeong S.E."/>
            <person name="Jung H.S."/>
            <person name="Jeon C.O."/>
        </authorList>
    </citation>
    <scope>NUCLEOTIDE SEQUENCE [LARGE SCALE GENOMIC DNA]</scope>
    <source>
        <strain evidence="6 7">5J-6</strain>
    </source>
</reference>
<keyword evidence="4" id="KW-1133">Transmembrane helix</keyword>
<dbReference type="Gene3D" id="3.40.50.2300">
    <property type="match status" value="2"/>
</dbReference>
<dbReference type="InterPro" id="IPR028082">
    <property type="entry name" value="Peripla_BP_I"/>
</dbReference>
<comment type="similarity">
    <text evidence="2">Belongs to the bacterial solute-binding protein 2 family.</text>
</comment>
<comment type="caution">
    <text evidence="6">The sequence shown here is derived from an EMBL/GenBank/DDBJ whole genome shotgun (WGS) entry which is preliminary data.</text>
</comment>
<name>A0A6L8V9H3_9BACL</name>
<gene>
    <name evidence="6" type="ORF">GQF01_29610</name>
</gene>
<organism evidence="6 7">
    <name type="scientific">Paenibacillus silvestris</name>
    <dbReference type="NCBI Taxonomy" id="2606219"/>
    <lineage>
        <taxon>Bacteria</taxon>
        <taxon>Bacillati</taxon>
        <taxon>Bacillota</taxon>
        <taxon>Bacilli</taxon>
        <taxon>Bacillales</taxon>
        <taxon>Paenibacillaceae</taxon>
        <taxon>Paenibacillus</taxon>
    </lineage>
</organism>
<sequence length="338" mass="37214">MKKLMMVYAILIATFLLFLYFYHYNESTDQSLKQMNRGLQGKIEDKYVMVNFQSGIDYWKSCLKGFEDAAKALNVSVEYRGATQYDVYEEITVLEQVIAKKPAGIAVSAINPDALVVTINKAVEAGIPVVLFDSGAPKSKAYSFLGTNNYNAGVSAAHKMAELTGLNGKLAIITLPNQLNHQDRMAGFQDTIRTSYPNLQIIAIEDGRGDQLASERIAASLLKDHPDLKGIFATEANGGVGVGNAVKNLNRLSQVKIIGFDTDKGTLDMVKNETISATLAQGTWNMGYWSLMQLLHLQKEAQKSQLPLQNAKEPLVPTYVDTGITIVTKENVDIYYAK</sequence>